<dbReference type="OrthoDB" id="5418029at2759"/>
<dbReference type="RefSeq" id="XP_022404376.1">
    <property type="nucleotide sequence ID" value="XM_022543188.1"/>
</dbReference>
<keyword evidence="3" id="KW-1185">Reference proteome</keyword>
<reference evidence="3" key="1">
    <citation type="journal article" date="2017" name="Genome Biol.">
        <title>Comparative genomics reveals high biological diversity and specific adaptations in the industrially and medically important fungal genus Aspergillus.</title>
        <authorList>
            <person name="de Vries R.P."/>
            <person name="Riley R."/>
            <person name="Wiebenga A."/>
            <person name="Aguilar-Osorio G."/>
            <person name="Amillis S."/>
            <person name="Uchima C.A."/>
            <person name="Anderluh G."/>
            <person name="Asadollahi M."/>
            <person name="Askin M."/>
            <person name="Barry K."/>
            <person name="Battaglia E."/>
            <person name="Bayram O."/>
            <person name="Benocci T."/>
            <person name="Braus-Stromeyer S.A."/>
            <person name="Caldana C."/>
            <person name="Canovas D."/>
            <person name="Cerqueira G.C."/>
            <person name="Chen F."/>
            <person name="Chen W."/>
            <person name="Choi C."/>
            <person name="Clum A."/>
            <person name="Dos Santos R.A."/>
            <person name="Damasio A.R."/>
            <person name="Diallinas G."/>
            <person name="Emri T."/>
            <person name="Fekete E."/>
            <person name="Flipphi M."/>
            <person name="Freyberg S."/>
            <person name="Gallo A."/>
            <person name="Gournas C."/>
            <person name="Habgood R."/>
            <person name="Hainaut M."/>
            <person name="Harispe M.L."/>
            <person name="Henrissat B."/>
            <person name="Hilden K.S."/>
            <person name="Hope R."/>
            <person name="Hossain A."/>
            <person name="Karabika E."/>
            <person name="Karaffa L."/>
            <person name="Karanyi Z."/>
            <person name="Krasevec N."/>
            <person name="Kuo A."/>
            <person name="Kusch H."/>
            <person name="LaButti K."/>
            <person name="Lagendijk E.L."/>
            <person name="Lapidus A."/>
            <person name="Levasseur A."/>
            <person name="Lindquist E."/>
            <person name="Lipzen A."/>
            <person name="Logrieco A.F."/>
            <person name="MacCabe A."/>
            <person name="Maekelae M.R."/>
            <person name="Malavazi I."/>
            <person name="Melin P."/>
            <person name="Meyer V."/>
            <person name="Mielnichuk N."/>
            <person name="Miskei M."/>
            <person name="Molnar A.P."/>
            <person name="Mule G."/>
            <person name="Ngan C.Y."/>
            <person name="Orejas M."/>
            <person name="Orosz E."/>
            <person name="Ouedraogo J.P."/>
            <person name="Overkamp K.M."/>
            <person name="Park H.-S."/>
            <person name="Perrone G."/>
            <person name="Piumi F."/>
            <person name="Punt P.J."/>
            <person name="Ram A.F."/>
            <person name="Ramon A."/>
            <person name="Rauscher S."/>
            <person name="Record E."/>
            <person name="Riano-Pachon D.M."/>
            <person name="Robert V."/>
            <person name="Roehrig J."/>
            <person name="Ruller R."/>
            <person name="Salamov A."/>
            <person name="Salih N.S."/>
            <person name="Samson R.A."/>
            <person name="Sandor E."/>
            <person name="Sanguinetti M."/>
            <person name="Schuetze T."/>
            <person name="Sepcic K."/>
            <person name="Shelest E."/>
            <person name="Sherlock G."/>
            <person name="Sophianopoulou V."/>
            <person name="Squina F.M."/>
            <person name="Sun H."/>
            <person name="Susca A."/>
            <person name="Todd R.B."/>
            <person name="Tsang A."/>
            <person name="Unkles S.E."/>
            <person name="van de Wiele N."/>
            <person name="van Rossen-Uffink D."/>
            <person name="Oliveira J.V."/>
            <person name="Vesth T.C."/>
            <person name="Visser J."/>
            <person name="Yu J.-H."/>
            <person name="Zhou M."/>
            <person name="Andersen M.R."/>
            <person name="Archer D.B."/>
            <person name="Baker S.E."/>
            <person name="Benoit I."/>
            <person name="Brakhage A.A."/>
            <person name="Braus G.H."/>
            <person name="Fischer R."/>
            <person name="Frisvad J.C."/>
            <person name="Goldman G.H."/>
            <person name="Houbraken J."/>
            <person name="Oakley B."/>
            <person name="Pocsi I."/>
            <person name="Scazzocchio C."/>
            <person name="Seiboth B."/>
            <person name="vanKuyk P.A."/>
            <person name="Wortman J."/>
            <person name="Dyer P.S."/>
            <person name="Grigoriev I.V."/>
        </authorList>
    </citation>
    <scope>NUCLEOTIDE SEQUENCE [LARGE SCALE GENOMIC DNA]</scope>
    <source>
        <strain evidence="3">CBS 516.65</strain>
    </source>
</reference>
<gene>
    <name evidence="2" type="ORF">ASPGLDRAFT_22520</name>
</gene>
<dbReference type="VEuPathDB" id="FungiDB:ASPGLDRAFT_22520"/>
<dbReference type="Proteomes" id="UP000184300">
    <property type="component" value="Unassembled WGS sequence"/>
</dbReference>
<accession>A0A1L9VUU4</accession>
<evidence type="ECO:0000256" key="1">
    <source>
        <dbReference type="SAM" id="MobiDB-lite"/>
    </source>
</evidence>
<proteinExistence type="predicted"/>
<evidence type="ECO:0000313" key="3">
    <source>
        <dbReference type="Proteomes" id="UP000184300"/>
    </source>
</evidence>
<dbReference type="EMBL" id="KV878890">
    <property type="protein sequence ID" value="OJJ87693.1"/>
    <property type="molecule type" value="Genomic_DNA"/>
</dbReference>
<dbReference type="AlphaFoldDB" id="A0A1L9VUU4"/>
<name>A0A1L9VUU4_ASPGL</name>
<evidence type="ECO:0000313" key="2">
    <source>
        <dbReference type="EMBL" id="OJJ87693.1"/>
    </source>
</evidence>
<protein>
    <submittedName>
        <fullName evidence="2">Uncharacterized protein</fullName>
    </submittedName>
</protein>
<sequence length="307" mass="34559">MGQQIAPPSKSPAPKRRKTTPPTSSSTALDEKVAPCPACPGVFKTRPETTRAILHYESEILDAYRKLKEETRQEGEQGPDEEAFLELLRHSDIYSSDLSNLSNPVYKLREMRKDLRVSRSRIPNDLFMEIVGDWDMAVEQYGPLLSHDSKKGRSGVVSSLVCSIVRVFHSAILNKPGAFFEGRSSQKGRIQNYFMMMNKFVSIVFMEVEPLMAMGRSQENVIGQLLAECVVRDYANRRTGHWTPILAILCNGTNFQFFVLDAADEVAYSSGWKNGLMIDEGEGEETKLLYSIKRGYYIILALPPGYS</sequence>
<organism evidence="2 3">
    <name type="scientific">Aspergillus glaucus CBS 516.65</name>
    <dbReference type="NCBI Taxonomy" id="1160497"/>
    <lineage>
        <taxon>Eukaryota</taxon>
        <taxon>Fungi</taxon>
        <taxon>Dikarya</taxon>
        <taxon>Ascomycota</taxon>
        <taxon>Pezizomycotina</taxon>
        <taxon>Eurotiomycetes</taxon>
        <taxon>Eurotiomycetidae</taxon>
        <taxon>Eurotiales</taxon>
        <taxon>Aspergillaceae</taxon>
        <taxon>Aspergillus</taxon>
        <taxon>Aspergillus subgen. Aspergillus</taxon>
    </lineage>
</organism>
<dbReference type="GeneID" id="34459449"/>
<feature type="region of interest" description="Disordered" evidence="1">
    <location>
        <begin position="1"/>
        <end position="40"/>
    </location>
</feature>